<reference evidence="2 3" key="1">
    <citation type="submission" date="2023-08" db="EMBL/GenBank/DDBJ databases">
        <title>Black Yeasts Isolated from many extreme environments.</title>
        <authorList>
            <person name="Coleine C."/>
            <person name="Stajich J.E."/>
            <person name="Selbmann L."/>
        </authorList>
    </citation>
    <scope>NUCLEOTIDE SEQUENCE [LARGE SCALE GENOMIC DNA]</scope>
    <source>
        <strain evidence="2 3">CCFEE 536</strain>
    </source>
</reference>
<evidence type="ECO:0000313" key="2">
    <source>
        <dbReference type="EMBL" id="KAK5200696.1"/>
    </source>
</evidence>
<sequence length="123" mass="13752">MLVSLLLSLSLLLVSWAEASAASSASDYHERLLLCPLPQSTLLASFNFRSNASSSSFEQQNFRYFPRSLGQILQHAHTKELHLRFSLGRWDADNWGARPWSGAREGGTGVELWAWVEADTEEA</sequence>
<organism evidence="2 3">
    <name type="scientific">Cryomyces antarcticus</name>
    <dbReference type="NCBI Taxonomy" id="329879"/>
    <lineage>
        <taxon>Eukaryota</taxon>
        <taxon>Fungi</taxon>
        <taxon>Dikarya</taxon>
        <taxon>Ascomycota</taxon>
        <taxon>Pezizomycotina</taxon>
        <taxon>Dothideomycetes</taxon>
        <taxon>Dothideomycetes incertae sedis</taxon>
        <taxon>Cryomyces</taxon>
    </lineage>
</organism>
<feature type="signal peptide" evidence="1">
    <location>
        <begin position="1"/>
        <end position="21"/>
    </location>
</feature>
<dbReference type="Proteomes" id="UP001357485">
    <property type="component" value="Unassembled WGS sequence"/>
</dbReference>
<comment type="caution">
    <text evidence="2">The sequence shown here is derived from an EMBL/GenBank/DDBJ whole genome shotgun (WGS) entry which is preliminary data.</text>
</comment>
<keyword evidence="3" id="KW-1185">Reference proteome</keyword>
<keyword evidence="1" id="KW-0732">Signal</keyword>
<protein>
    <submittedName>
        <fullName evidence="2">Subunit of the glycosylphosphatidylinositol transamidase complex-like protein</fullName>
    </submittedName>
</protein>
<name>A0ABR0LMK1_9PEZI</name>
<proteinExistence type="predicted"/>
<dbReference type="Pfam" id="PF04113">
    <property type="entry name" value="Gpi16"/>
    <property type="match status" value="1"/>
</dbReference>
<dbReference type="PANTHER" id="PTHR12959:SF11">
    <property type="entry name" value="GPI TRANSAMIDASE COMPONENT PIG-T"/>
    <property type="match status" value="1"/>
</dbReference>
<accession>A0ABR0LMK1</accession>
<dbReference type="PANTHER" id="PTHR12959">
    <property type="entry name" value="GPI TRANSAMIDASE COMPONENT PIG-T-RELATED"/>
    <property type="match status" value="1"/>
</dbReference>
<evidence type="ECO:0000313" key="3">
    <source>
        <dbReference type="Proteomes" id="UP001357485"/>
    </source>
</evidence>
<feature type="non-terminal residue" evidence="2">
    <location>
        <position position="123"/>
    </location>
</feature>
<feature type="chain" id="PRO_5047052247" evidence="1">
    <location>
        <begin position="22"/>
        <end position="123"/>
    </location>
</feature>
<gene>
    <name evidence="2" type="primary">GPI16_1</name>
    <name evidence="2" type="ORF">LTR16_005216</name>
</gene>
<dbReference type="EMBL" id="JAVRRA010017217">
    <property type="protein sequence ID" value="KAK5200696.1"/>
    <property type="molecule type" value="Genomic_DNA"/>
</dbReference>
<dbReference type="InterPro" id="IPR007245">
    <property type="entry name" value="PIG-T"/>
</dbReference>
<evidence type="ECO:0000256" key="1">
    <source>
        <dbReference type="SAM" id="SignalP"/>
    </source>
</evidence>